<feature type="region of interest" description="Disordered" evidence="7">
    <location>
        <begin position="1645"/>
        <end position="1706"/>
    </location>
</feature>
<evidence type="ECO:0000256" key="4">
    <source>
        <dbReference type="ARBA" id="ARBA00023054"/>
    </source>
</evidence>
<feature type="compositionally biased region" description="Polar residues" evidence="7">
    <location>
        <begin position="1726"/>
        <end position="1767"/>
    </location>
</feature>
<feature type="compositionally biased region" description="Polar residues" evidence="7">
    <location>
        <begin position="2233"/>
        <end position="2246"/>
    </location>
</feature>
<dbReference type="InterPro" id="IPR057577">
    <property type="entry name" value="Nucleoprot-TPR/MLP1_dom"/>
</dbReference>
<feature type="compositionally biased region" description="Polar residues" evidence="7">
    <location>
        <begin position="1986"/>
        <end position="2001"/>
    </location>
</feature>
<protein>
    <recommendedName>
        <fullName evidence="3">Nucleoprotein TPR</fullName>
    </recommendedName>
</protein>
<feature type="compositionally biased region" description="Basic and acidic residues" evidence="7">
    <location>
        <begin position="2273"/>
        <end position="2282"/>
    </location>
</feature>
<feature type="compositionally biased region" description="Low complexity" evidence="7">
    <location>
        <begin position="2178"/>
        <end position="2196"/>
    </location>
</feature>
<proteinExistence type="inferred from homology"/>
<keyword evidence="5" id="KW-0539">Nucleus</keyword>
<dbReference type="Gene3D" id="1.10.287.1490">
    <property type="match status" value="2"/>
</dbReference>
<dbReference type="PANTHER" id="PTHR18898:SF2">
    <property type="entry name" value="NUCLEOPROTEIN TPR"/>
    <property type="match status" value="1"/>
</dbReference>
<dbReference type="GO" id="GO:0034399">
    <property type="term" value="C:nuclear periphery"/>
    <property type="evidence" value="ECO:0007669"/>
    <property type="project" value="UniProtKB-ARBA"/>
</dbReference>
<dbReference type="GO" id="GO:0005643">
    <property type="term" value="C:nuclear pore"/>
    <property type="evidence" value="ECO:0007669"/>
    <property type="project" value="TreeGrafter"/>
</dbReference>
<evidence type="ECO:0000256" key="1">
    <source>
        <dbReference type="ARBA" id="ARBA00004123"/>
    </source>
</evidence>
<feature type="compositionally biased region" description="Acidic residues" evidence="7">
    <location>
        <begin position="1904"/>
        <end position="1966"/>
    </location>
</feature>
<evidence type="ECO:0000259" key="9">
    <source>
        <dbReference type="Pfam" id="PF25481"/>
    </source>
</evidence>
<feature type="coiled-coil region" evidence="6">
    <location>
        <begin position="1209"/>
        <end position="1236"/>
    </location>
</feature>
<feature type="domain" description="Nucleoprotein TPR/MPL1" evidence="9">
    <location>
        <begin position="174"/>
        <end position="249"/>
    </location>
</feature>
<evidence type="ECO:0000313" key="12">
    <source>
        <dbReference type="Proteomes" id="UP001153636"/>
    </source>
</evidence>
<comment type="subcellular location">
    <subcellularLocation>
        <location evidence="1">Nucleus</location>
    </subcellularLocation>
</comment>
<dbReference type="EMBL" id="OV651814">
    <property type="protein sequence ID" value="CAH1106511.1"/>
    <property type="molecule type" value="Genomic_DNA"/>
</dbReference>
<evidence type="ECO:0000256" key="5">
    <source>
        <dbReference type="ARBA" id="ARBA00023242"/>
    </source>
</evidence>
<feature type="coiled-coil region" evidence="6">
    <location>
        <begin position="539"/>
        <end position="598"/>
    </location>
</feature>
<feature type="coiled-coil region" evidence="6">
    <location>
        <begin position="63"/>
        <end position="262"/>
    </location>
</feature>
<evidence type="ECO:0000256" key="7">
    <source>
        <dbReference type="SAM" id="MobiDB-lite"/>
    </source>
</evidence>
<evidence type="ECO:0000256" key="6">
    <source>
        <dbReference type="SAM" id="Coils"/>
    </source>
</evidence>
<dbReference type="Proteomes" id="UP001153636">
    <property type="component" value="Chromosome 2"/>
</dbReference>
<feature type="coiled-coil region" evidence="6">
    <location>
        <begin position="1264"/>
        <end position="1326"/>
    </location>
</feature>
<gene>
    <name evidence="11" type="ORF">PSYICH_LOCUS7324</name>
</gene>
<reference evidence="11" key="1">
    <citation type="submission" date="2022-01" db="EMBL/GenBank/DDBJ databases">
        <authorList>
            <person name="King R."/>
        </authorList>
    </citation>
    <scope>NUCLEOTIDE SEQUENCE</scope>
</reference>
<feature type="compositionally biased region" description="Low complexity" evidence="7">
    <location>
        <begin position="1851"/>
        <end position="1864"/>
    </location>
</feature>
<evidence type="ECO:0000256" key="3">
    <source>
        <dbReference type="ARBA" id="ARBA00019789"/>
    </source>
</evidence>
<evidence type="ECO:0000259" key="10">
    <source>
        <dbReference type="Pfam" id="PF25785"/>
    </source>
</evidence>
<feature type="compositionally biased region" description="Polar residues" evidence="7">
    <location>
        <begin position="1645"/>
        <end position="1654"/>
    </location>
</feature>
<dbReference type="PANTHER" id="PTHR18898">
    <property type="entry name" value="NUCLEOPROTEIN TPR-RELATED"/>
    <property type="match status" value="1"/>
</dbReference>
<feature type="region of interest" description="Disordered" evidence="7">
    <location>
        <begin position="2016"/>
        <end position="2309"/>
    </location>
</feature>
<dbReference type="GO" id="GO:0017056">
    <property type="term" value="F:structural constituent of nuclear pore"/>
    <property type="evidence" value="ECO:0007669"/>
    <property type="project" value="TreeGrafter"/>
</dbReference>
<feature type="compositionally biased region" description="Polar residues" evidence="7">
    <location>
        <begin position="1682"/>
        <end position="1692"/>
    </location>
</feature>
<feature type="compositionally biased region" description="Basic and acidic residues" evidence="7">
    <location>
        <begin position="1494"/>
        <end position="1510"/>
    </location>
</feature>
<evidence type="ECO:0000313" key="11">
    <source>
        <dbReference type="EMBL" id="CAH1106511.1"/>
    </source>
</evidence>
<feature type="coiled-coil region" evidence="6">
    <location>
        <begin position="826"/>
        <end position="1148"/>
    </location>
</feature>
<feature type="compositionally biased region" description="Low complexity" evidence="7">
    <location>
        <begin position="1655"/>
        <end position="1666"/>
    </location>
</feature>
<keyword evidence="12" id="KW-1185">Reference proteome</keyword>
<feature type="compositionally biased region" description="Basic and acidic residues" evidence="7">
    <location>
        <begin position="1577"/>
        <end position="1604"/>
    </location>
</feature>
<feature type="domain" description="Nucleoprotein TPR/MLP1-2" evidence="8">
    <location>
        <begin position="1019"/>
        <end position="1145"/>
    </location>
</feature>
<feature type="region of interest" description="Disordered" evidence="7">
    <location>
        <begin position="1478"/>
        <end position="1510"/>
    </location>
</feature>
<comment type="similarity">
    <text evidence="2">Belongs to the TPR family.</text>
</comment>
<feature type="compositionally biased region" description="Low complexity" evidence="7">
    <location>
        <begin position="1795"/>
        <end position="1839"/>
    </location>
</feature>
<accession>A0A9P0CYE0</accession>
<dbReference type="InterPro" id="IPR012929">
    <property type="entry name" value="Nucleoprot-TPR/MLP1-2_dom"/>
</dbReference>
<evidence type="ECO:0000256" key="2">
    <source>
        <dbReference type="ARBA" id="ARBA00005274"/>
    </source>
</evidence>
<feature type="compositionally biased region" description="Polar residues" evidence="7">
    <location>
        <begin position="2117"/>
        <end position="2135"/>
    </location>
</feature>
<name>A0A9P0CYE0_9CUCU</name>
<feature type="coiled-coil region" evidence="6">
    <location>
        <begin position="288"/>
        <end position="368"/>
    </location>
</feature>
<feature type="compositionally biased region" description="Polar residues" evidence="7">
    <location>
        <begin position="2084"/>
        <end position="2103"/>
    </location>
</feature>
<dbReference type="GO" id="GO:1901673">
    <property type="term" value="P:regulation of mitotic spindle assembly"/>
    <property type="evidence" value="ECO:0007669"/>
    <property type="project" value="TreeGrafter"/>
</dbReference>
<dbReference type="Pfam" id="PF25785">
    <property type="entry name" value="TPR"/>
    <property type="match status" value="1"/>
</dbReference>
<organism evidence="11 12">
    <name type="scientific">Psylliodes chrysocephalus</name>
    <dbReference type="NCBI Taxonomy" id="3402493"/>
    <lineage>
        <taxon>Eukaryota</taxon>
        <taxon>Metazoa</taxon>
        <taxon>Ecdysozoa</taxon>
        <taxon>Arthropoda</taxon>
        <taxon>Hexapoda</taxon>
        <taxon>Insecta</taxon>
        <taxon>Pterygota</taxon>
        <taxon>Neoptera</taxon>
        <taxon>Endopterygota</taxon>
        <taxon>Coleoptera</taxon>
        <taxon>Polyphaga</taxon>
        <taxon>Cucujiformia</taxon>
        <taxon>Chrysomeloidea</taxon>
        <taxon>Chrysomelidae</taxon>
        <taxon>Galerucinae</taxon>
        <taxon>Alticini</taxon>
        <taxon>Psylliodes</taxon>
    </lineage>
</organism>
<dbReference type="Pfam" id="PF07926">
    <property type="entry name" value="TPR_MLP1_2"/>
    <property type="match status" value="1"/>
</dbReference>
<feature type="coiled-coil region" evidence="6">
    <location>
        <begin position="643"/>
        <end position="744"/>
    </location>
</feature>
<feature type="region of interest" description="Disordered" evidence="7">
    <location>
        <begin position="1576"/>
        <end position="1604"/>
    </location>
</feature>
<feature type="compositionally biased region" description="Acidic residues" evidence="7">
    <location>
        <begin position="2197"/>
        <end position="2208"/>
    </location>
</feature>
<keyword evidence="4 6" id="KW-0175">Coiled coil</keyword>
<feature type="coiled-coil region" evidence="6">
    <location>
        <begin position="447"/>
        <end position="502"/>
    </location>
</feature>
<feature type="domain" description="NUA/TPR/MLP1-2-like" evidence="10">
    <location>
        <begin position="475"/>
        <end position="564"/>
    </location>
</feature>
<dbReference type="GO" id="GO:0006406">
    <property type="term" value="P:mRNA export from nucleus"/>
    <property type="evidence" value="ECO:0007669"/>
    <property type="project" value="TreeGrafter"/>
</dbReference>
<sequence>MEDSFVFASVLTEEEWQTVPNDLGKRLEKFVSDKFGEFITAKALLETKCFNLEKAETDFATLNEKLELECQSLKSKLEIATNTIKEHEEQLSNLSAEINKLHTKCNTLEAETADYRHQRNLAIDERDEQIKMMNRRNSEIERLQSDLNTITKQLGEAINAKCEAIASSEEVASMKMNIEYREKRLEQERSLLNKQRDSLTEELNQRTEELLNMRRDNTSICIQLETKLTQKTQELAVATEQIKSLTDLNTNLSVRNEELSEKMANQRDVDAKMSESYVYEIEAKTKMANAYKSMYEELQQHAEELKEALSEVQQLLKTATEEYGELETKHKETQLANEEIISKKNDCIELLKKELETANEVFENSRTEINGEGLTSGVGSTSKLIKSGMSYSELYSRYVNLSDKFTNKEEECSRLNNYIEAIVREMEGNYPKLRKLHEDYSDSISAIDALKEANDQLLNEVQLLRDANAQCKKAEGIQSRENDRLKKEVADLSRQVVVLLQEVENSRVGSSSTSTDNDLSDSINSADIISKKLVTFNDISELQSNNIKLLALVRELSERQEEVESLDPAAIANLKAKLEDLNQSQNELLEERDRQTKMMVTLRNQKDMYKNLYAQAVKSTGEDIQDTTFLSDNGEPKTRTETETQLEEKVHELEAQVEKLTKQVEHLKEENETYRKEKSANEKILLEQLENMRGEVKELTRLNCKLSSHADLNEEKFKILNNNMEIYKKQITALEKQNKIYSEAIIKHEQAATYLKNETLQCQTKLSTAEVMLGNLQKENALLKDAEHRLLKERESLKRDSHQQNLIKSNIELIKATLERTDAESKLRLEARLDEAHRECAALRRRLQEEQDHFRQLSDHLSQQTKAAQARVEEEREIAERLRKEVAEVREDLISKTTQNEELSKKLKSGLFVMPDMNAETRKVRELDQQVSDLQAEIESLKKKLKTAKDASDEYFQVAESSEKQVQDAMERNESLLQEVEKQKSRIKELEEKCYELEGELSIQLDDQDIMNAGIKSKSTQLQEELNIKNLDLRTAKEQLENARSENKQLIEQLKAVENKYAREVTLHSVDLQSLTTMKDNLEQTLSEINTLQNDRENAISSLEQFKSDWEKQEILFKNEKIELETRFNDMEAQNSLLHDQIQALNTQLGIIQAQATDSQNTSMGDSSFNRSFTEDEVKSSEQLLKIIKYLRQEKDIAVSKADIIDAEYSRLKSQFEMLKKQSEEAKSVLETERQKTEISVVSAAKHAEVLRKLETLNAITDSNRTLRQERDTLVAQITDLRSRAETFETEVEPLQEKNRELTTKADQLQSENISLRAECTRWRQRANMLIEKTNRTSPEDWKKLQAERETLAKHLTIERANVTKLTDDVNNLKQDKSKLEEQLKALRNQNNNQAEELARLREEVTNLQTQVTQLTNTVDQQSAEIIKYREENRVLTEDTAAKDVNLTELKNNLAQVRKIAKKYKIQCEDQNKEIDNFKQQQQQHESDQLSSTEKQEQLETQRSELEERVTQLENTHKEAVEQLNQEISSTTEQIDNYKKEIENLKQTSQEKEERFKTLFKNAKERIMSLTEQNIGLKEELRRQDNPVRSDGGEPSNKDSNRNTELLEKIAALERERDDILEERQQEQDRHATELETLNQRILQLQRQSGHQQGSKPSTSSSSSEKSSTERPTADIKPMAGHSTNTQTQSVPIQPWRSGGEPPLASIRPMSAQLRTVAVLPTSQSPSAVMVPPQQQVHTTGSSSIEALSSSPTSSHTEYVPATSSASPAMLGPRQVAVPPTQSSQDTEDEESNMQVQAAPQAQAVALVLPRVEPPSGSSGPTQEQGTSSSSSNTVTTTQAGHKRQRDADMDSSQSDDQSKTLQQTKRTRVQQAGTVSDSGLDVEYQVPTSSQRDHDDDNVIVVESDEEGGADEGEGADDDQDDPDDTEGYDMEGMEQDNYEDADCPDVEDDEEEAGNEVEVMDDSSEVPNQSERSVHDNVEEENSEQPQSEAISSGTDGASISSAVTISQVSTSISMTVPSLSRSRPIAPLPSRQQQSHLLPFGHGLEEIGDDGIVPSTPTLYVPRRSDGFGEAVSSPHVPTSGRFTFNESTIAPNVAGSSGIENVPEQTLMEPGNDENSTGRSVPTTPLQSSPQEGIPGNEEQGASHTTQSDAESPTIPIGREVDDSETGGEGSSGDMGPPGIAGTSSESTQQLEQSEEMLEGDDGVSSEGEKPPLAEEGEEEGREAEASPSTNSRNMTRGSTARRSVRSSIPRGGHPHRTGPTPIIWGDRSPQRHQDRGRGSPTGNYQARTVARRARGRMQRPFGRF</sequence>
<evidence type="ECO:0000259" key="8">
    <source>
        <dbReference type="Pfam" id="PF07926"/>
    </source>
</evidence>
<dbReference type="Pfam" id="PF25481">
    <property type="entry name" value="Nucleoprot-TPR"/>
    <property type="match status" value="1"/>
</dbReference>
<dbReference type="InterPro" id="IPR057974">
    <property type="entry name" value="NUA/TPR/MLP1-2-like_dom"/>
</dbReference>
<feature type="region of interest" description="Disordered" evidence="7">
    <location>
        <begin position="1726"/>
        <end position="2001"/>
    </location>
</feature>
<dbReference type="GO" id="GO:0006606">
    <property type="term" value="P:protein import into nucleus"/>
    <property type="evidence" value="ECO:0007669"/>
    <property type="project" value="InterPro"/>
</dbReference>
<feature type="compositionally biased region" description="Polar residues" evidence="7">
    <location>
        <begin position="2144"/>
        <end position="2155"/>
    </location>
</feature>
<dbReference type="OrthoDB" id="343070at2759"/>